<evidence type="ECO:0008006" key="3">
    <source>
        <dbReference type="Google" id="ProtNLM"/>
    </source>
</evidence>
<evidence type="ECO:0000313" key="2">
    <source>
        <dbReference type="Proteomes" id="UP001157355"/>
    </source>
</evidence>
<name>A0AA37TNS5_9RHOB</name>
<sequence length="442" mass="46004">MPKDRKNGSGIGVKRLIPALAGLALLAGCMGGAEAPSMLQTHENAGPNSVGALGQPAGTGLIGNLQARRSVLPPGGAYAKVADAVITAGSGAAQAELRVAQLKANAQAKNWLPSIGPSVNLTSLGGLAASMLLEQALFDNGRRKAERAFASADVEVAAVSLSTTMNQRVFEGLSYYVNAERARAQAQVGQSAAVRLQEFNNIMGKRVAGGLSDGSEQQVLNQRVAEMQATVSVDMQTEASQMAQLTALAGQPLNGISGIDTLSGLNDSTTEPLSVVQAHGEGTRAIAQAQMQLAGLKFGLGATAGLNESGINPGVRLNGAGLLNPGAKDNIAALQQTGDVVDRQTAEAAETANRRIVALQAQKANLAARQAQGAEVVRQTGANLDLFTQQYKVGRRTLLELVGQYDAYARLQRDQTSLRYDMALIDLEIARDRGMLVDGARM</sequence>
<dbReference type="SUPFAM" id="SSF56954">
    <property type="entry name" value="Outer membrane efflux proteins (OEP)"/>
    <property type="match status" value="1"/>
</dbReference>
<proteinExistence type="predicted"/>
<dbReference type="AlphaFoldDB" id="A0AA37TNS5"/>
<protein>
    <recommendedName>
        <fullName evidence="3">Transporter</fullName>
    </recommendedName>
</protein>
<evidence type="ECO:0000313" key="1">
    <source>
        <dbReference type="EMBL" id="GLS85214.1"/>
    </source>
</evidence>
<dbReference type="PROSITE" id="PS51257">
    <property type="entry name" value="PROKAR_LIPOPROTEIN"/>
    <property type="match status" value="1"/>
</dbReference>
<reference evidence="1 2" key="1">
    <citation type="journal article" date="2014" name="Int. J. Syst. Evol. Microbiol.">
        <title>Complete genome sequence of Corynebacterium casei LMG S-19264T (=DSM 44701T), isolated from a smear-ripened cheese.</title>
        <authorList>
            <consortium name="US DOE Joint Genome Institute (JGI-PGF)"/>
            <person name="Walter F."/>
            <person name="Albersmeier A."/>
            <person name="Kalinowski J."/>
            <person name="Ruckert C."/>
        </authorList>
    </citation>
    <scope>NUCLEOTIDE SEQUENCE [LARGE SCALE GENOMIC DNA]</scope>
    <source>
        <strain evidence="1 2">NBRC 111766</strain>
    </source>
</reference>
<dbReference type="Proteomes" id="UP001157355">
    <property type="component" value="Unassembled WGS sequence"/>
</dbReference>
<gene>
    <name evidence="1" type="ORF">GCM10010873_01870</name>
</gene>
<comment type="caution">
    <text evidence="1">The sequence shown here is derived from an EMBL/GenBank/DDBJ whole genome shotgun (WGS) entry which is preliminary data.</text>
</comment>
<accession>A0AA37TNS5</accession>
<organism evidence="1 2">
    <name type="scientific">Cypionkella aquatica</name>
    <dbReference type="NCBI Taxonomy" id="1756042"/>
    <lineage>
        <taxon>Bacteria</taxon>
        <taxon>Pseudomonadati</taxon>
        <taxon>Pseudomonadota</taxon>
        <taxon>Alphaproteobacteria</taxon>
        <taxon>Rhodobacterales</taxon>
        <taxon>Paracoccaceae</taxon>
        <taxon>Cypionkella</taxon>
    </lineage>
</organism>
<keyword evidence="2" id="KW-1185">Reference proteome</keyword>
<dbReference type="RefSeq" id="WP_284323442.1">
    <property type="nucleotide sequence ID" value="NZ_BSPP01000002.1"/>
</dbReference>
<dbReference type="Gene3D" id="1.20.1600.10">
    <property type="entry name" value="Outer membrane efflux proteins (OEP)"/>
    <property type="match status" value="1"/>
</dbReference>
<dbReference type="GO" id="GO:0015562">
    <property type="term" value="F:efflux transmembrane transporter activity"/>
    <property type="evidence" value="ECO:0007669"/>
    <property type="project" value="InterPro"/>
</dbReference>
<dbReference type="EMBL" id="BSPP01000002">
    <property type="protein sequence ID" value="GLS85214.1"/>
    <property type="molecule type" value="Genomic_DNA"/>
</dbReference>